<dbReference type="Proteomes" id="UP001516023">
    <property type="component" value="Unassembled WGS sequence"/>
</dbReference>
<evidence type="ECO:0000313" key="3">
    <source>
        <dbReference type="Proteomes" id="UP001516023"/>
    </source>
</evidence>
<dbReference type="EMBL" id="JABMIG020000072">
    <property type="protein sequence ID" value="KAL3795358.1"/>
    <property type="molecule type" value="Genomic_DNA"/>
</dbReference>
<feature type="compositionally biased region" description="Basic residues" evidence="1">
    <location>
        <begin position="39"/>
        <end position="51"/>
    </location>
</feature>
<accession>A0ABD3Q5F5</accession>
<sequence>MFSPFSATENYYILIDTSTRPPQQNEMARHSDDEDNNERKRHRSHSHKSRRHDRDRDRKYHKRSDEDEGKSGDDKRRLTDEEERLYEKARAFVQHQQREDDRHDGRHKKESRRDRAENSGSDDSSDRRRRRHKGTSDGHHKSHRRKEHKHRKRDQERDKHKKSKHHRRNDRDHNKHDKQRLKSSSVDTSKLIPLGSILSHPPTEALDPSLHYFSHNPHLRLYLYRAHGIYFEDLSSDDARSHFEQFVKQYNAGRLEEAYYNPKLPQEALDQCLRTKHQWKFRTNQVEEEKLNMVKEGVRKQTEYDKGASVQNIRGDGVMSTLPMTTEPTHDTKDNQVDDHDKGPRRLEEKAAQRQSDKKYRERIKIANEEMDPRHFGKPSSGWERQQEKKRQRSNATHGAYQDREDVIAGGDLDDDAIYGDGEVSGSGGGGARRRRDLSYEEAVSKERQRREKREAEMAAKVEDAKRKEEEKRREMLAMLGLSGVDAGKKITIAPRQDGA</sequence>
<proteinExistence type="predicted"/>
<dbReference type="PANTHER" id="PTHR34117">
    <property type="entry name" value="STYLE CELL-CYCLE INHIBITOR 1"/>
    <property type="match status" value="1"/>
</dbReference>
<feature type="region of interest" description="Disordered" evidence="1">
    <location>
        <begin position="302"/>
        <end position="472"/>
    </location>
</feature>
<reference evidence="2 3" key="1">
    <citation type="journal article" date="2020" name="G3 (Bethesda)">
        <title>Improved Reference Genome for Cyclotella cryptica CCMP332, a Model for Cell Wall Morphogenesis, Salinity Adaptation, and Lipid Production in Diatoms (Bacillariophyta).</title>
        <authorList>
            <person name="Roberts W.R."/>
            <person name="Downey K.M."/>
            <person name="Ruck E.C."/>
            <person name="Traller J.C."/>
            <person name="Alverson A.J."/>
        </authorList>
    </citation>
    <scope>NUCLEOTIDE SEQUENCE [LARGE SCALE GENOMIC DNA]</scope>
    <source>
        <strain evidence="2 3">CCMP332</strain>
    </source>
</reference>
<feature type="region of interest" description="Disordered" evidence="1">
    <location>
        <begin position="1"/>
        <end position="188"/>
    </location>
</feature>
<comment type="caution">
    <text evidence="2">The sequence shown here is derived from an EMBL/GenBank/DDBJ whole genome shotgun (WGS) entry which is preliminary data.</text>
</comment>
<gene>
    <name evidence="2" type="ORF">HJC23_009531</name>
</gene>
<feature type="compositionally biased region" description="Basic residues" evidence="1">
    <location>
        <begin position="140"/>
        <end position="152"/>
    </location>
</feature>
<feature type="compositionally biased region" description="Basic and acidic residues" evidence="1">
    <location>
        <begin position="437"/>
        <end position="472"/>
    </location>
</feature>
<organism evidence="2 3">
    <name type="scientific">Cyclotella cryptica</name>
    <dbReference type="NCBI Taxonomy" id="29204"/>
    <lineage>
        <taxon>Eukaryota</taxon>
        <taxon>Sar</taxon>
        <taxon>Stramenopiles</taxon>
        <taxon>Ochrophyta</taxon>
        <taxon>Bacillariophyta</taxon>
        <taxon>Coscinodiscophyceae</taxon>
        <taxon>Thalassiosirophycidae</taxon>
        <taxon>Stephanodiscales</taxon>
        <taxon>Stephanodiscaceae</taxon>
        <taxon>Cyclotella</taxon>
    </lineage>
</organism>
<feature type="compositionally biased region" description="Basic and acidic residues" evidence="1">
    <location>
        <begin position="328"/>
        <end position="375"/>
    </location>
</feature>
<feature type="compositionally biased region" description="Basic and acidic residues" evidence="1">
    <location>
        <begin position="52"/>
        <end position="104"/>
    </location>
</feature>
<name>A0ABD3Q5F5_9STRA</name>
<dbReference type="InterPro" id="IPR044688">
    <property type="entry name" value="SCI-1-like"/>
</dbReference>
<evidence type="ECO:0000256" key="1">
    <source>
        <dbReference type="SAM" id="MobiDB-lite"/>
    </source>
</evidence>
<feature type="compositionally biased region" description="Polar residues" evidence="1">
    <location>
        <begin position="16"/>
        <end position="26"/>
    </location>
</feature>
<dbReference type="AlphaFoldDB" id="A0ABD3Q5F5"/>
<protein>
    <submittedName>
        <fullName evidence="2">Uncharacterized protein</fullName>
    </submittedName>
</protein>
<feature type="compositionally biased region" description="Basic residues" evidence="1">
    <location>
        <begin position="159"/>
        <end position="168"/>
    </location>
</feature>
<evidence type="ECO:0000313" key="2">
    <source>
        <dbReference type="EMBL" id="KAL3795358.1"/>
    </source>
</evidence>
<dbReference type="PANTHER" id="PTHR34117:SF1">
    <property type="entry name" value="STYLE CELL-CYCLE INHIBITOR 1"/>
    <property type="match status" value="1"/>
</dbReference>
<keyword evidence="3" id="KW-1185">Reference proteome</keyword>